<accession>A0A8H9L824</accession>
<dbReference type="Pfam" id="PF00990">
    <property type="entry name" value="GGDEF"/>
    <property type="match status" value="1"/>
</dbReference>
<evidence type="ECO:0000313" key="4">
    <source>
        <dbReference type="Proteomes" id="UP000600547"/>
    </source>
</evidence>
<dbReference type="RefSeq" id="WP_162621499.1">
    <property type="nucleotide sequence ID" value="NZ_BMQG01000003.1"/>
</dbReference>
<dbReference type="InterPro" id="IPR000160">
    <property type="entry name" value="GGDEF_dom"/>
</dbReference>
<protein>
    <recommendedName>
        <fullName evidence="2">GGDEF domain-containing protein</fullName>
    </recommendedName>
</protein>
<feature type="domain" description="GGDEF" evidence="2">
    <location>
        <begin position="178"/>
        <end position="306"/>
    </location>
</feature>
<organism evidence="3 4">
    <name type="scientific">Deinococcus arenae</name>
    <dbReference type="NCBI Taxonomy" id="1452751"/>
    <lineage>
        <taxon>Bacteria</taxon>
        <taxon>Thermotogati</taxon>
        <taxon>Deinococcota</taxon>
        <taxon>Deinococci</taxon>
        <taxon>Deinococcales</taxon>
        <taxon>Deinococcaceae</taxon>
        <taxon>Deinococcus</taxon>
    </lineage>
</organism>
<evidence type="ECO:0000313" key="3">
    <source>
        <dbReference type="EMBL" id="GGM36659.1"/>
    </source>
</evidence>
<dbReference type="InterPro" id="IPR029787">
    <property type="entry name" value="Nucleotide_cyclase"/>
</dbReference>
<dbReference type="GO" id="GO:0052621">
    <property type="term" value="F:diguanylate cyclase activity"/>
    <property type="evidence" value="ECO:0007669"/>
    <property type="project" value="TreeGrafter"/>
</dbReference>
<keyword evidence="1" id="KW-0472">Membrane</keyword>
<dbReference type="EMBL" id="BMQG01000003">
    <property type="protein sequence ID" value="GGM36659.1"/>
    <property type="molecule type" value="Genomic_DNA"/>
</dbReference>
<gene>
    <name evidence="3" type="ORF">GCM10008956_11440</name>
</gene>
<dbReference type="FunFam" id="3.30.70.270:FF:000001">
    <property type="entry name" value="Diguanylate cyclase domain protein"/>
    <property type="match status" value="1"/>
</dbReference>
<dbReference type="SMART" id="SM00267">
    <property type="entry name" value="GGDEF"/>
    <property type="match status" value="1"/>
</dbReference>
<dbReference type="PANTHER" id="PTHR45138">
    <property type="entry name" value="REGULATORY COMPONENTS OF SENSORY TRANSDUCTION SYSTEM"/>
    <property type="match status" value="1"/>
</dbReference>
<name>A0A8H9L824_9DEIO</name>
<dbReference type="InterPro" id="IPR043128">
    <property type="entry name" value="Rev_trsase/Diguanyl_cyclase"/>
</dbReference>
<feature type="transmembrane region" description="Helical" evidence="1">
    <location>
        <begin position="40"/>
        <end position="60"/>
    </location>
</feature>
<keyword evidence="1" id="KW-1133">Transmembrane helix</keyword>
<feature type="transmembrane region" description="Helical" evidence="1">
    <location>
        <begin position="12"/>
        <end position="34"/>
    </location>
</feature>
<dbReference type="SUPFAM" id="SSF55073">
    <property type="entry name" value="Nucleotide cyclase"/>
    <property type="match status" value="1"/>
</dbReference>
<sequence length="313" mass="33607">MAHRALHQDLSGLYAQALIGAGLTAALSLSLLFTPLPWRVIRGVGLTAGYSWLVTSMLLVGRGEVDAGTVLIGSLVVATFAFIWLPPRAAVPLAAAGYAALWAPVLGPPNVPALLAIAVVTTQLWYLSTHGRAVQKERIRNELLSQMAFTDPLTGLLNRRSMLERLQQLMGDAQLRPEGTALVLLDIDHFKRINDQLGHHRGDEVLVAVAGCLSRHEQVQAAARWGGEEFLVVCGAPTRHAAVATAEQLVAQVRGLILPGFPPVTVSGGLATFQEAADLTDLLELADTRMYLAKHQGRNRLVSREDGPVHLSS</sequence>
<dbReference type="PANTHER" id="PTHR45138:SF9">
    <property type="entry name" value="DIGUANYLATE CYCLASE DGCM-RELATED"/>
    <property type="match status" value="1"/>
</dbReference>
<evidence type="ECO:0000259" key="2">
    <source>
        <dbReference type="PROSITE" id="PS50887"/>
    </source>
</evidence>
<keyword evidence="4" id="KW-1185">Reference proteome</keyword>
<dbReference type="NCBIfam" id="TIGR00254">
    <property type="entry name" value="GGDEF"/>
    <property type="match status" value="1"/>
</dbReference>
<proteinExistence type="predicted"/>
<dbReference type="AlphaFoldDB" id="A0A8H9L824"/>
<dbReference type="PROSITE" id="PS50887">
    <property type="entry name" value="GGDEF"/>
    <property type="match status" value="1"/>
</dbReference>
<feature type="transmembrane region" description="Helical" evidence="1">
    <location>
        <begin position="111"/>
        <end position="128"/>
    </location>
</feature>
<keyword evidence="1" id="KW-0812">Transmembrane</keyword>
<evidence type="ECO:0000256" key="1">
    <source>
        <dbReference type="SAM" id="Phobius"/>
    </source>
</evidence>
<reference evidence="4" key="1">
    <citation type="journal article" date="2019" name="Int. J. Syst. Evol. Microbiol.">
        <title>The Global Catalogue of Microorganisms (GCM) 10K type strain sequencing project: providing services to taxonomists for standard genome sequencing and annotation.</title>
        <authorList>
            <consortium name="The Broad Institute Genomics Platform"/>
            <consortium name="The Broad Institute Genome Sequencing Center for Infectious Disease"/>
            <person name="Wu L."/>
            <person name="Ma J."/>
        </authorList>
    </citation>
    <scope>NUCLEOTIDE SEQUENCE [LARGE SCALE GENOMIC DNA]</scope>
    <source>
        <strain evidence="4">JCM 31047</strain>
    </source>
</reference>
<feature type="transmembrane region" description="Helical" evidence="1">
    <location>
        <begin position="67"/>
        <end position="85"/>
    </location>
</feature>
<dbReference type="InterPro" id="IPR050469">
    <property type="entry name" value="Diguanylate_Cyclase"/>
</dbReference>
<comment type="caution">
    <text evidence="3">The sequence shown here is derived from an EMBL/GenBank/DDBJ whole genome shotgun (WGS) entry which is preliminary data.</text>
</comment>
<dbReference type="Proteomes" id="UP000600547">
    <property type="component" value="Unassembled WGS sequence"/>
</dbReference>
<dbReference type="CDD" id="cd01949">
    <property type="entry name" value="GGDEF"/>
    <property type="match status" value="1"/>
</dbReference>
<dbReference type="Gene3D" id="3.30.70.270">
    <property type="match status" value="1"/>
</dbReference>